<reference evidence="11" key="1">
    <citation type="journal article" date="2019" name="Int. J. Syst. Evol. Microbiol.">
        <title>The Global Catalogue of Microorganisms (GCM) 10K type strain sequencing project: providing services to taxonomists for standard genome sequencing and annotation.</title>
        <authorList>
            <consortium name="The Broad Institute Genomics Platform"/>
            <consortium name="The Broad Institute Genome Sequencing Center for Infectious Disease"/>
            <person name="Wu L."/>
            <person name="Ma J."/>
        </authorList>
    </citation>
    <scope>NUCLEOTIDE SEQUENCE [LARGE SCALE GENOMIC DNA]</scope>
    <source>
        <strain evidence="11">TISTR 1827</strain>
    </source>
</reference>
<dbReference type="RefSeq" id="WP_379268874.1">
    <property type="nucleotide sequence ID" value="NZ_JBHUGT010000050.1"/>
</dbReference>
<accession>A0ABW5QRX2</accession>
<evidence type="ECO:0000256" key="2">
    <source>
        <dbReference type="ARBA" id="ARBA00007886"/>
    </source>
</evidence>
<feature type="domain" description="Spore germination GerAC-like C-terminal" evidence="8">
    <location>
        <begin position="207"/>
        <end position="363"/>
    </location>
</feature>
<dbReference type="PANTHER" id="PTHR35789">
    <property type="entry name" value="SPORE GERMINATION PROTEIN B3"/>
    <property type="match status" value="1"/>
</dbReference>
<organism evidence="10 11">
    <name type="scientific">Paenibacillus thailandensis</name>
    <dbReference type="NCBI Taxonomy" id="393250"/>
    <lineage>
        <taxon>Bacteria</taxon>
        <taxon>Bacillati</taxon>
        <taxon>Bacillota</taxon>
        <taxon>Bacilli</taxon>
        <taxon>Bacillales</taxon>
        <taxon>Paenibacillaceae</taxon>
        <taxon>Paenibacillus</taxon>
    </lineage>
</organism>
<keyword evidence="11" id="KW-1185">Reference proteome</keyword>
<dbReference type="Pfam" id="PF25198">
    <property type="entry name" value="Spore_GerAC_N"/>
    <property type="match status" value="1"/>
</dbReference>
<keyword evidence="3" id="KW-0309">Germination</keyword>
<dbReference type="NCBIfam" id="TIGR02887">
    <property type="entry name" value="spore_ger_x_C"/>
    <property type="match status" value="1"/>
</dbReference>
<dbReference type="PANTHER" id="PTHR35789:SF1">
    <property type="entry name" value="SPORE GERMINATION PROTEIN B3"/>
    <property type="match status" value="1"/>
</dbReference>
<dbReference type="Gene3D" id="3.30.300.210">
    <property type="entry name" value="Nutrient germinant receptor protein C, domain 3"/>
    <property type="match status" value="1"/>
</dbReference>
<evidence type="ECO:0000256" key="3">
    <source>
        <dbReference type="ARBA" id="ARBA00022544"/>
    </source>
</evidence>
<dbReference type="InterPro" id="IPR038501">
    <property type="entry name" value="Spore_GerAC_C_sf"/>
</dbReference>
<dbReference type="InterPro" id="IPR008844">
    <property type="entry name" value="Spore_GerAC-like"/>
</dbReference>
<dbReference type="Proteomes" id="UP001597493">
    <property type="component" value="Unassembled WGS sequence"/>
</dbReference>
<name>A0ABW5QRX2_9BACL</name>
<evidence type="ECO:0000256" key="5">
    <source>
        <dbReference type="ARBA" id="ARBA00023136"/>
    </source>
</evidence>
<dbReference type="PROSITE" id="PS51257">
    <property type="entry name" value="PROKAR_LIPOPROTEIN"/>
    <property type="match status" value="1"/>
</dbReference>
<evidence type="ECO:0000256" key="7">
    <source>
        <dbReference type="ARBA" id="ARBA00023288"/>
    </source>
</evidence>
<dbReference type="Pfam" id="PF05504">
    <property type="entry name" value="Spore_GerAC"/>
    <property type="match status" value="1"/>
</dbReference>
<sequence>MRPGHRKRRILLVPLLLLLFAQGCGFKDIDKRFFIVATGIDASGDEDKPYRVTIRLAIPSPQVEPGKSKAEIETIDAPTVAEAMRLLKSHVDKELDFGHCKIFLLGEKLAANGYKEVLEWMMRRRDIQNVADVAVGIPDTEKILHIEPVSERYPGNALFFSFGADGTDSSYIVVKSVSEFSRRAYEKGLDPILPVIKGEKQGYIINQAAVFNKSSMAMMLSPEETQTYLQVAERFSNSSITAKIESKSVVLAVNYIQTRYKFKNSNEIPVLEMNIRARALIDEAPRGMFDQEWGSIEKQISEQYAEQVRRLLVKLQKAGVDPIGFGLNYRANHPGNQAFEEWKKIYPKLKFEIKCDIKIEGTGLIE</sequence>
<proteinExistence type="inferred from homology"/>
<evidence type="ECO:0000259" key="8">
    <source>
        <dbReference type="Pfam" id="PF05504"/>
    </source>
</evidence>
<evidence type="ECO:0000256" key="1">
    <source>
        <dbReference type="ARBA" id="ARBA00004635"/>
    </source>
</evidence>
<dbReference type="InterPro" id="IPR046953">
    <property type="entry name" value="Spore_GerAC-like_C"/>
</dbReference>
<comment type="subcellular location">
    <subcellularLocation>
        <location evidence="1">Membrane</location>
        <topology evidence="1">Lipid-anchor</topology>
    </subcellularLocation>
</comment>
<dbReference type="EMBL" id="JBHUMY010000001">
    <property type="protein sequence ID" value="MFD2658895.1"/>
    <property type="molecule type" value="Genomic_DNA"/>
</dbReference>
<evidence type="ECO:0000256" key="4">
    <source>
        <dbReference type="ARBA" id="ARBA00022729"/>
    </source>
</evidence>
<keyword evidence="5" id="KW-0472">Membrane</keyword>
<evidence type="ECO:0000259" key="9">
    <source>
        <dbReference type="Pfam" id="PF25198"/>
    </source>
</evidence>
<evidence type="ECO:0000313" key="11">
    <source>
        <dbReference type="Proteomes" id="UP001597493"/>
    </source>
</evidence>
<feature type="domain" description="Spore germination protein N-terminal" evidence="9">
    <location>
        <begin position="27"/>
        <end position="197"/>
    </location>
</feature>
<comment type="similarity">
    <text evidence="2">Belongs to the GerABKC lipoprotein family.</text>
</comment>
<keyword evidence="4" id="KW-0732">Signal</keyword>
<gene>
    <name evidence="10" type="ORF">ACFSW5_01300</name>
</gene>
<evidence type="ECO:0000256" key="6">
    <source>
        <dbReference type="ARBA" id="ARBA00023139"/>
    </source>
</evidence>
<comment type="caution">
    <text evidence="10">The sequence shown here is derived from an EMBL/GenBank/DDBJ whole genome shotgun (WGS) entry which is preliminary data.</text>
</comment>
<dbReference type="InterPro" id="IPR057336">
    <property type="entry name" value="GerAC_N"/>
</dbReference>
<keyword evidence="7" id="KW-0449">Lipoprotein</keyword>
<keyword evidence="6" id="KW-0564">Palmitate</keyword>
<evidence type="ECO:0000313" key="10">
    <source>
        <dbReference type="EMBL" id="MFD2658895.1"/>
    </source>
</evidence>
<protein>
    <submittedName>
        <fullName evidence="10">Ger(X)C family spore germination protein</fullName>
    </submittedName>
</protein>